<evidence type="ECO:0000256" key="8">
    <source>
        <dbReference type="ARBA" id="ARBA00023136"/>
    </source>
</evidence>
<evidence type="ECO:0000259" key="10">
    <source>
        <dbReference type="PROSITE" id="PS50893"/>
    </source>
</evidence>
<dbReference type="KEGG" id="pxu:106114525"/>
<dbReference type="CDD" id="cd03263">
    <property type="entry name" value="ABC_subfamily_A"/>
    <property type="match status" value="1"/>
</dbReference>
<keyword evidence="6" id="KW-0067">ATP-binding</keyword>
<feature type="transmembrane region" description="Helical" evidence="9">
    <location>
        <begin position="324"/>
        <end position="348"/>
    </location>
</feature>
<evidence type="ECO:0000256" key="1">
    <source>
        <dbReference type="ARBA" id="ARBA00004141"/>
    </source>
</evidence>
<comment type="subcellular location">
    <subcellularLocation>
        <location evidence="1">Membrane</location>
        <topology evidence="1">Multi-pass membrane protein</topology>
    </subcellularLocation>
</comment>
<dbReference type="InterPro" id="IPR026082">
    <property type="entry name" value="ABCA"/>
</dbReference>
<evidence type="ECO:0000256" key="2">
    <source>
        <dbReference type="ARBA" id="ARBA00008869"/>
    </source>
</evidence>
<dbReference type="GO" id="GO:0016887">
    <property type="term" value="F:ATP hydrolysis activity"/>
    <property type="evidence" value="ECO:0007669"/>
    <property type="project" value="InterPro"/>
</dbReference>
<protein>
    <submittedName>
        <fullName evidence="11">ATP-binding cassette sub-family A member 12-like</fullName>
    </submittedName>
</protein>
<organism evidence="11">
    <name type="scientific">Papilio xuthus</name>
    <name type="common">Asian swallowtail butterfly</name>
    <dbReference type="NCBI Taxonomy" id="66420"/>
    <lineage>
        <taxon>Eukaryota</taxon>
        <taxon>Metazoa</taxon>
        <taxon>Ecdysozoa</taxon>
        <taxon>Arthropoda</taxon>
        <taxon>Hexapoda</taxon>
        <taxon>Insecta</taxon>
        <taxon>Pterygota</taxon>
        <taxon>Neoptera</taxon>
        <taxon>Endopterygota</taxon>
        <taxon>Lepidoptera</taxon>
        <taxon>Glossata</taxon>
        <taxon>Ditrysia</taxon>
        <taxon>Papilionoidea</taxon>
        <taxon>Papilionidae</taxon>
        <taxon>Papilioninae</taxon>
        <taxon>Papilio</taxon>
    </lineage>
</organism>
<dbReference type="FunFam" id="3.40.50.300:FF:000335">
    <property type="entry name" value="ATP binding cassette subfamily A member 5"/>
    <property type="match status" value="1"/>
</dbReference>
<feature type="transmembrane region" description="Helical" evidence="9">
    <location>
        <begin position="832"/>
        <end position="854"/>
    </location>
</feature>
<dbReference type="PANTHER" id="PTHR19229:SF250">
    <property type="entry name" value="ABC TRANSPORTER DOMAIN-CONTAINING PROTEIN-RELATED"/>
    <property type="match status" value="1"/>
</dbReference>
<dbReference type="Pfam" id="PF00005">
    <property type="entry name" value="ABC_tran"/>
    <property type="match status" value="2"/>
</dbReference>
<dbReference type="InterPro" id="IPR017871">
    <property type="entry name" value="ABC_transporter-like_CS"/>
</dbReference>
<name>A0AAJ6Z1K7_PAPXU</name>
<dbReference type="PROSITE" id="PS00211">
    <property type="entry name" value="ABC_TRANSPORTER_1"/>
    <property type="match status" value="1"/>
</dbReference>
<evidence type="ECO:0000256" key="5">
    <source>
        <dbReference type="ARBA" id="ARBA00022741"/>
    </source>
</evidence>
<dbReference type="InterPro" id="IPR003593">
    <property type="entry name" value="AAA+_ATPase"/>
</dbReference>
<feature type="transmembrane region" description="Helical" evidence="9">
    <location>
        <begin position="295"/>
        <end position="312"/>
    </location>
</feature>
<dbReference type="SMART" id="SM00382">
    <property type="entry name" value="AAA"/>
    <property type="match status" value="2"/>
</dbReference>
<dbReference type="InterPro" id="IPR003439">
    <property type="entry name" value="ABC_transporter-like_ATP-bd"/>
</dbReference>
<proteinExistence type="inferred from homology"/>
<evidence type="ECO:0000256" key="7">
    <source>
        <dbReference type="ARBA" id="ARBA00022989"/>
    </source>
</evidence>
<dbReference type="InterPro" id="IPR027417">
    <property type="entry name" value="P-loop_NTPase"/>
</dbReference>
<evidence type="ECO:0000256" key="6">
    <source>
        <dbReference type="ARBA" id="ARBA00022840"/>
    </source>
</evidence>
<dbReference type="PANTHER" id="PTHR19229">
    <property type="entry name" value="ATP-BINDING CASSETTE TRANSPORTER SUBFAMILY A ABCA"/>
    <property type="match status" value="1"/>
</dbReference>
<dbReference type="PROSITE" id="PS50893">
    <property type="entry name" value="ABC_TRANSPORTER_2"/>
    <property type="match status" value="2"/>
</dbReference>
<keyword evidence="7 9" id="KW-1133">Transmembrane helix</keyword>
<sequence>MNVFTVLMWKHYIIRKRHMCMTILELFTPLFLLLPLIGFRNVTTTIQDNALRSPPTAPHLVYTPNTELTSRLIEKVSDTLYIPPYEPIPDKMEHSYMRSHEIKSEEELNLLQSVDGLVVFENLDGEYLPDYLNYTIHLRNPHHLTVMTRRRDYEHLDELSESFLRVQWAIDSSFIKIKANTDDDLQNITMKELRSNVHQLALDRTLSDILFFSLIAVTFIAPIFSFTQIMLRMNEDKTTGIQEISEMAGASSLMICLSQLVNSFPPSLMMGVGSSIVCQLLDIEANPFITFTGWFLHYMTVIAFAFVLSYITKTIWYTVSISMLVYLATWFPAIIIEVGSFTIIGLILKGLLPHAPFIWFIHQIFVASELGVGIDFSTWSGEFHRFDDGSRSGSIRLSFIMQFLQIIMCFLLTFYLELVRPRKFGIQRPWHFLCQKGYWEKPQITECDNLMKINQDPAYEKFFQQPPEPAIQAVDIVNLQKMYRTNTGATIYAVDNISARFYEGEITVIIGHNGAGKSTLISIIAGMLRQTSGNVYINGLDTLTRQVDLRRKVAICPQSNTLYPDLTVREHLMFFCMMRGDSMEKAQDYAEEVMKQLDLYSKETWTPEKMSHGMLRRLQFGCTLCGEANLLLLDEPTSGLDVEARREIWDILLTLRGHRTVIMSTHYMDEADILADRILGLHSGIIRCYATPEYLKKAIGAGFRVSITTRQLPDLHKICSVMREMSPDAELSDKILRTLVYEISPATDMECLLNKLEACRSKLDIESIGIGTVTMEEVFMKLCSDICLDAFHQSVQFLKKSEEFCFDPRWTVFLTQTRELFRRQIDFSLSKLVPFLLLQFICPLALCLLLTNVLNNPHVLAYLKMDLNMYNEVDAPVATYDISSSGDLGDIIDKLKIAYPHLILRQAKAQTGHHNCDCDKCKSQKRTFSRDIIDVYVDDHQAKLNYDSSVKHSASVGLNLLSNIIAAQRLGASYEPFITMRVIYGYFDWKKPKSELNCYMFASISVYIILSAAMNDIMLPYRERMAYTRYLHVKAGCPSVLYWLVTLLYNMGHYLLLHCSGTIIAATVLDKDDTLDNVETMNAYLLALIMSGLSFFTFVYFLTYFCHEKTIGLVVLLLLIYFGLYAHVLKFAYESLGVHHGTLLLVDNLSMFIPMYIFVLSIKRLTNSARYNQMCLYYHQFCSQAQGPLDYPSDVCCDRSMGYGHWFSPYRVSTDGMGVPLLINTAQVIVFTTLVLLLEYQHLEKLWNEMKKRRAYPLPTRKYDNPDVFAEKEQVRTTIERPIETIKETMLVSRCWKVYLLQLRCKFFGLKDVNFSLRKGECFGLTGLNSSGKTTVFKILTRYDLLTRGNIFANSYFINKEPGNYLHSLGYSHQTFGMDFFRSGEVNLRTLLAFRGLTAADIECENNTWLKVIGMDQSRSYMVSGLSGGMRQRLSTVTALSGGTPILLMDEPTNGLDPAARRVIWEALEYNLCYGRSLVLASHNMEEVERLCNNFTVLDEGEMSMLCTPTHFRLSYARGHTVLIKLRVNSVVTDPGLSRVETLKEKLTAEFKSPLRDEHLTCLRYIVEARLHYSEVYCKVYELTQEFADIVEDFSVFDGTLEDGFIQFVQDSRFNVRQAQTW</sequence>
<feature type="transmembrane region" description="Helical" evidence="9">
    <location>
        <begin position="999"/>
        <end position="1019"/>
    </location>
</feature>
<dbReference type="Proteomes" id="UP000694872">
    <property type="component" value="Unplaced"/>
</dbReference>
<feature type="transmembrane region" description="Helical" evidence="9">
    <location>
        <begin position="209"/>
        <end position="231"/>
    </location>
</feature>
<dbReference type="RefSeq" id="XP_013163224.1">
    <property type="nucleotide sequence ID" value="XM_013307770.1"/>
</dbReference>
<reference evidence="11" key="1">
    <citation type="submission" date="2025-08" db="UniProtKB">
        <authorList>
            <consortium name="RefSeq"/>
        </authorList>
    </citation>
    <scope>IDENTIFICATION</scope>
</reference>
<feature type="transmembrane region" description="Helical" evidence="9">
    <location>
        <begin position="1081"/>
        <end position="1103"/>
    </location>
</feature>
<evidence type="ECO:0000256" key="4">
    <source>
        <dbReference type="ARBA" id="ARBA00022692"/>
    </source>
</evidence>
<dbReference type="GO" id="GO:0140359">
    <property type="term" value="F:ABC-type transporter activity"/>
    <property type="evidence" value="ECO:0007669"/>
    <property type="project" value="InterPro"/>
</dbReference>
<feature type="transmembrane region" description="Helical" evidence="9">
    <location>
        <begin position="1221"/>
        <end position="1240"/>
    </location>
</feature>
<accession>A0AAJ6Z1K7</accession>
<evidence type="ECO:0000256" key="3">
    <source>
        <dbReference type="ARBA" id="ARBA00022448"/>
    </source>
</evidence>
<dbReference type="SUPFAM" id="SSF52540">
    <property type="entry name" value="P-loop containing nucleoside triphosphate hydrolases"/>
    <property type="match status" value="2"/>
</dbReference>
<comment type="similarity">
    <text evidence="2">Belongs to the ABC transporter superfamily. ABCA family.</text>
</comment>
<feature type="transmembrane region" description="Helical" evidence="9">
    <location>
        <begin position="1040"/>
        <end position="1069"/>
    </location>
</feature>
<dbReference type="GO" id="GO:0005319">
    <property type="term" value="F:lipid transporter activity"/>
    <property type="evidence" value="ECO:0007669"/>
    <property type="project" value="TreeGrafter"/>
</dbReference>
<feature type="domain" description="ABC transporter" evidence="10">
    <location>
        <begin position="1293"/>
        <end position="1525"/>
    </location>
</feature>
<dbReference type="GO" id="GO:0005524">
    <property type="term" value="F:ATP binding"/>
    <property type="evidence" value="ECO:0007669"/>
    <property type="project" value="UniProtKB-KW"/>
</dbReference>
<keyword evidence="3" id="KW-0813">Transport</keyword>
<keyword evidence="5" id="KW-0547">Nucleotide-binding</keyword>
<dbReference type="GO" id="GO:0016020">
    <property type="term" value="C:membrane"/>
    <property type="evidence" value="ECO:0007669"/>
    <property type="project" value="UniProtKB-SubCell"/>
</dbReference>
<dbReference type="GeneID" id="106114525"/>
<gene>
    <name evidence="11" type="primary">LOC106114525</name>
</gene>
<dbReference type="Gene3D" id="3.40.50.300">
    <property type="entry name" value="P-loop containing nucleotide triphosphate hydrolases"/>
    <property type="match status" value="2"/>
</dbReference>
<evidence type="ECO:0000256" key="9">
    <source>
        <dbReference type="SAM" id="Phobius"/>
    </source>
</evidence>
<keyword evidence="4 9" id="KW-0812">Transmembrane</keyword>
<feature type="domain" description="ABC transporter" evidence="10">
    <location>
        <begin position="477"/>
        <end position="708"/>
    </location>
</feature>
<feature type="transmembrane region" description="Helical" evidence="9">
    <location>
        <begin position="399"/>
        <end position="418"/>
    </location>
</feature>
<evidence type="ECO:0000313" key="11">
    <source>
        <dbReference type="RefSeq" id="XP_013163224.1"/>
    </source>
</evidence>
<feature type="transmembrane region" description="Helical" evidence="9">
    <location>
        <begin position="1110"/>
        <end position="1129"/>
    </location>
</feature>
<feature type="transmembrane region" description="Helical" evidence="9">
    <location>
        <begin position="1141"/>
        <end position="1162"/>
    </location>
</feature>
<keyword evidence="8 9" id="KW-0472">Membrane</keyword>